<gene>
    <name evidence="5" type="ORF">GEAMG1_2065</name>
</gene>
<dbReference type="InterPro" id="IPR008978">
    <property type="entry name" value="HSP20-like_chaperone"/>
</dbReference>
<evidence type="ECO:0000256" key="2">
    <source>
        <dbReference type="RuleBase" id="RU003616"/>
    </source>
</evidence>
<name>A0ABM9D9J1_9BACT</name>
<comment type="similarity">
    <text evidence="1 2">Belongs to the small heat shock protein (HSP20) family.</text>
</comment>
<dbReference type="PANTHER" id="PTHR11527">
    <property type="entry name" value="HEAT-SHOCK PROTEIN 20 FAMILY MEMBER"/>
    <property type="match status" value="1"/>
</dbReference>
<keyword evidence="5" id="KW-0346">Stress response</keyword>
<dbReference type="EMBL" id="OW150024">
    <property type="protein sequence ID" value="CAH2031900.1"/>
    <property type="molecule type" value="Genomic_DNA"/>
</dbReference>
<dbReference type="PROSITE" id="PS01031">
    <property type="entry name" value="SHSP"/>
    <property type="match status" value="1"/>
</dbReference>
<evidence type="ECO:0000259" key="4">
    <source>
        <dbReference type="PROSITE" id="PS51203"/>
    </source>
</evidence>
<evidence type="ECO:0000259" key="3">
    <source>
        <dbReference type="PROSITE" id="PS01031"/>
    </source>
</evidence>
<evidence type="ECO:0000313" key="5">
    <source>
        <dbReference type="EMBL" id="CAH2031900.1"/>
    </source>
</evidence>
<dbReference type="InterPro" id="IPR002068">
    <property type="entry name" value="A-crystallin/Hsp20_dom"/>
</dbReference>
<feature type="domain" description="SHSP" evidence="3">
    <location>
        <begin position="38"/>
        <end position="150"/>
    </location>
</feature>
<feature type="domain" description="CS" evidence="4">
    <location>
        <begin position="42"/>
        <end position="148"/>
    </location>
</feature>
<evidence type="ECO:0000256" key="1">
    <source>
        <dbReference type="PROSITE-ProRule" id="PRU00285"/>
    </source>
</evidence>
<dbReference type="CDD" id="cd06464">
    <property type="entry name" value="ACD_sHsps-like"/>
    <property type="match status" value="1"/>
</dbReference>
<dbReference type="Proteomes" id="UP001295463">
    <property type="component" value="Chromosome"/>
</dbReference>
<dbReference type="RefSeq" id="WP_305732688.1">
    <property type="nucleotide sequence ID" value="NZ_OW150024.1"/>
</dbReference>
<dbReference type="InterPro" id="IPR031107">
    <property type="entry name" value="Small_HSP"/>
</dbReference>
<reference evidence="5 6" key="1">
    <citation type="submission" date="2022-03" db="EMBL/GenBank/DDBJ databases">
        <authorList>
            <person name="Koch H."/>
        </authorList>
    </citation>
    <scope>NUCLEOTIDE SEQUENCE [LARGE SCALE GENOMIC DNA]</scope>
    <source>
        <strain evidence="5 6">G1</strain>
    </source>
</reference>
<dbReference type="PROSITE" id="PS51203">
    <property type="entry name" value="CS"/>
    <property type="match status" value="1"/>
</dbReference>
<dbReference type="Pfam" id="PF00011">
    <property type="entry name" value="HSP20"/>
    <property type="match status" value="1"/>
</dbReference>
<dbReference type="Gene3D" id="2.60.40.790">
    <property type="match status" value="1"/>
</dbReference>
<protein>
    <submittedName>
        <fullName evidence="5">Heat shock protein Hsp20</fullName>
    </submittedName>
</protein>
<proteinExistence type="inferred from homology"/>
<organism evidence="5 6">
    <name type="scientific">Trichlorobacter ammonificans</name>
    <dbReference type="NCBI Taxonomy" id="2916410"/>
    <lineage>
        <taxon>Bacteria</taxon>
        <taxon>Pseudomonadati</taxon>
        <taxon>Thermodesulfobacteriota</taxon>
        <taxon>Desulfuromonadia</taxon>
        <taxon>Geobacterales</taxon>
        <taxon>Geobacteraceae</taxon>
        <taxon>Trichlorobacter</taxon>
    </lineage>
</organism>
<accession>A0ABM9D9J1</accession>
<sequence>MAIVKYNPLRELRSMQDQMDRLLNLSWGNAAEFTGEDIKEGVWQPAVDIYETADSIVIKAELPDLDQKDIDVRIEDNLLTIKGERKHETDVKKENYHRIERYFGTFQRSFKLPATVAQERVSASCERGVLTITLPKKEEVKPKQIQVEVK</sequence>
<evidence type="ECO:0000313" key="6">
    <source>
        <dbReference type="Proteomes" id="UP001295463"/>
    </source>
</evidence>
<keyword evidence="6" id="KW-1185">Reference proteome</keyword>
<dbReference type="SUPFAM" id="SSF49764">
    <property type="entry name" value="HSP20-like chaperones"/>
    <property type="match status" value="1"/>
</dbReference>
<dbReference type="InterPro" id="IPR007052">
    <property type="entry name" value="CS_dom"/>
</dbReference>